<feature type="domain" description="Glycosyltransferase RgtA/B/C/D-like" evidence="9">
    <location>
        <begin position="74"/>
        <end position="231"/>
    </location>
</feature>
<feature type="transmembrane region" description="Helical" evidence="8">
    <location>
        <begin position="223"/>
        <end position="247"/>
    </location>
</feature>
<organism evidence="10 11">
    <name type="scientific">Thermocoleostomius sinensis A174</name>
    <dbReference type="NCBI Taxonomy" id="2016057"/>
    <lineage>
        <taxon>Bacteria</taxon>
        <taxon>Bacillati</taxon>
        <taxon>Cyanobacteriota</taxon>
        <taxon>Cyanophyceae</taxon>
        <taxon>Oculatellales</taxon>
        <taxon>Oculatellaceae</taxon>
        <taxon>Thermocoleostomius</taxon>
    </lineage>
</organism>
<reference evidence="10" key="1">
    <citation type="submission" date="2022-12" db="EMBL/GenBank/DDBJ databases">
        <title>Polyphasic identification of a Novel Hot-Spring Cyanobacterium Ocullathermofonsia sinensis gen nov. sp. nov. and Genomic Insights on its Adaptations to the Thermal Habitat.</title>
        <authorList>
            <person name="Daroch M."/>
            <person name="Tang J."/>
            <person name="Jiang Y."/>
        </authorList>
    </citation>
    <scope>NUCLEOTIDE SEQUENCE</scope>
    <source>
        <strain evidence="10">PKUAC-SCTA174</strain>
    </source>
</reference>
<proteinExistence type="predicted"/>
<dbReference type="Proteomes" id="UP001163152">
    <property type="component" value="Chromosome"/>
</dbReference>
<keyword evidence="3 10" id="KW-0328">Glycosyltransferase</keyword>
<feature type="transmembrane region" description="Helical" evidence="8">
    <location>
        <begin position="94"/>
        <end position="116"/>
    </location>
</feature>
<evidence type="ECO:0000256" key="5">
    <source>
        <dbReference type="ARBA" id="ARBA00022692"/>
    </source>
</evidence>
<dbReference type="EMBL" id="CP113797">
    <property type="protein sequence ID" value="WAL58174.1"/>
    <property type="molecule type" value="Genomic_DNA"/>
</dbReference>
<evidence type="ECO:0000256" key="7">
    <source>
        <dbReference type="ARBA" id="ARBA00023136"/>
    </source>
</evidence>
<evidence type="ECO:0000256" key="1">
    <source>
        <dbReference type="ARBA" id="ARBA00004651"/>
    </source>
</evidence>
<dbReference type="InterPro" id="IPR050297">
    <property type="entry name" value="LipidA_mod_glycosyltrf_83"/>
</dbReference>
<gene>
    <name evidence="10" type="ORF">OXH18_13340</name>
</gene>
<evidence type="ECO:0000256" key="6">
    <source>
        <dbReference type="ARBA" id="ARBA00022989"/>
    </source>
</evidence>
<evidence type="ECO:0000256" key="2">
    <source>
        <dbReference type="ARBA" id="ARBA00022475"/>
    </source>
</evidence>
<accession>A0A9E9C5H1</accession>
<feature type="transmembrane region" description="Helical" evidence="8">
    <location>
        <begin position="149"/>
        <end position="166"/>
    </location>
</feature>
<evidence type="ECO:0000256" key="8">
    <source>
        <dbReference type="SAM" id="Phobius"/>
    </source>
</evidence>
<dbReference type="RefSeq" id="WP_268607573.1">
    <property type="nucleotide sequence ID" value="NZ_CP113797.1"/>
</dbReference>
<dbReference type="PANTHER" id="PTHR33908:SF3">
    <property type="entry name" value="UNDECAPRENYL PHOSPHATE-ALPHA-4-AMINO-4-DEOXY-L-ARABINOSE ARABINOSYL TRANSFERASE"/>
    <property type="match status" value="1"/>
</dbReference>
<feature type="transmembrane region" description="Helical" evidence="8">
    <location>
        <begin position="125"/>
        <end position="143"/>
    </location>
</feature>
<feature type="transmembrane region" description="Helical" evidence="8">
    <location>
        <begin position="401"/>
        <end position="425"/>
    </location>
</feature>
<dbReference type="GO" id="GO:0009103">
    <property type="term" value="P:lipopolysaccharide biosynthetic process"/>
    <property type="evidence" value="ECO:0007669"/>
    <property type="project" value="UniProtKB-ARBA"/>
</dbReference>
<feature type="transmembrane region" description="Helical" evidence="8">
    <location>
        <begin position="293"/>
        <end position="311"/>
    </location>
</feature>
<dbReference type="AlphaFoldDB" id="A0A9E9C5H1"/>
<evidence type="ECO:0000313" key="11">
    <source>
        <dbReference type="Proteomes" id="UP001163152"/>
    </source>
</evidence>
<dbReference type="GO" id="GO:0005886">
    <property type="term" value="C:plasma membrane"/>
    <property type="evidence" value="ECO:0007669"/>
    <property type="project" value="UniProtKB-SubCell"/>
</dbReference>
<comment type="subcellular location">
    <subcellularLocation>
        <location evidence="1">Cell membrane</location>
        <topology evidence="1">Multi-pass membrane protein</topology>
    </subcellularLocation>
</comment>
<feature type="transmembrane region" description="Helical" evidence="8">
    <location>
        <begin position="268"/>
        <end position="287"/>
    </location>
</feature>
<keyword evidence="6 8" id="KW-1133">Transmembrane helix</keyword>
<evidence type="ECO:0000313" key="10">
    <source>
        <dbReference type="EMBL" id="WAL58174.1"/>
    </source>
</evidence>
<name>A0A9E9C5H1_9CYAN</name>
<dbReference type="InterPro" id="IPR038731">
    <property type="entry name" value="RgtA/B/C-like"/>
</dbReference>
<feature type="transmembrane region" description="Helical" evidence="8">
    <location>
        <begin position="363"/>
        <end position="380"/>
    </location>
</feature>
<keyword evidence="5 8" id="KW-0812">Transmembrane</keyword>
<keyword evidence="4 10" id="KW-0808">Transferase</keyword>
<dbReference type="Pfam" id="PF13231">
    <property type="entry name" value="PMT_2"/>
    <property type="match status" value="1"/>
</dbReference>
<evidence type="ECO:0000259" key="9">
    <source>
        <dbReference type="Pfam" id="PF13231"/>
    </source>
</evidence>
<dbReference type="GO" id="GO:0016763">
    <property type="term" value="F:pentosyltransferase activity"/>
    <property type="evidence" value="ECO:0007669"/>
    <property type="project" value="TreeGrafter"/>
</dbReference>
<feature type="transmembrane region" description="Helical" evidence="8">
    <location>
        <begin position="331"/>
        <end position="351"/>
    </location>
</feature>
<evidence type="ECO:0000256" key="4">
    <source>
        <dbReference type="ARBA" id="ARBA00022679"/>
    </source>
</evidence>
<dbReference type="GO" id="GO:0010041">
    <property type="term" value="P:response to iron(III) ion"/>
    <property type="evidence" value="ECO:0007669"/>
    <property type="project" value="TreeGrafter"/>
</dbReference>
<protein>
    <submittedName>
        <fullName evidence="10">Glycosyltransferase family 39 protein</fullName>
        <ecNumber evidence="10">2.4.-.-</ecNumber>
    </submittedName>
</protein>
<keyword evidence="2" id="KW-1003">Cell membrane</keyword>
<feature type="transmembrane region" description="Helical" evidence="8">
    <location>
        <begin position="178"/>
        <end position="211"/>
    </location>
</feature>
<dbReference type="PANTHER" id="PTHR33908">
    <property type="entry name" value="MANNOSYLTRANSFERASE YKCB-RELATED"/>
    <property type="match status" value="1"/>
</dbReference>
<evidence type="ECO:0000256" key="3">
    <source>
        <dbReference type="ARBA" id="ARBA00022676"/>
    </source>
</evidence>
<dbReference type="KEGG" id="tsin:OXH18_13340"/>
<dbReference type="EC" id="2.4.-.-" evidence="10"/>
<keyword evidence="7 8" id="KW-0472">Membrane</keyword>
<keyword evidence="11" id="KW-1185">Reference proteome</keyword>
<sequence length="568" mass="64778">MILLGGLLLRFWQLDSKPLWLDEVLTALFSLGQSQQDVPLNVFFPLTALDRIFSIQPGISCAQITQTVATESVHPPLFFCLLYGWMNWLQPDNWVWGLRSLPALFGVGAIAALYWLNRVAFSPRAGLIGAALMAVSPFAVYLSQEARHYTLPMLLITLALVGLVKMQQDLVTDRLRAWVWLGWCGVNSIGLYTHYFCAIAFIAQVLALLVWMLWQRSRLGWQSWWAIGLAIGGVWLSYLPWLPTLINHFSRPETDWLIPYKPDWQDRIAPLYQTLVNWVLMVVVLPVEDQPDRVVLGWGIVGLVFASWLGWQLYRGWRIRWQQVPFRSPMLLLSGFTLGVVLQFFAIVYLLDKDLTVVPRYNFVYYPGVCALLGACLTGRGEQRTRNRKQGMKNSWAGDGLLPPVIIVLVASLLSSFLVVNGVVFQKSYHPDRVARTMAFEPDRSLVAVTAYESLQEVALGLSFALELQKLYSTTTIDSQVRFGFLDRSDGYGAVWRAFPDLEQPLPLPLNLWVVASPGMRTKDYPERLRINDRATPRRKALCRVDPDRFERIGFPYQLFRCESRRAS</sequence>